<keyword evidence="4" id="KW-1185">Reference proteome</keyword>
<dbReference type="GO" id="GO:0016787">
    <property type="term" value="F:hydrolase activity"/>
    <property type="evidence" value="ECO:0007669"/>
    <property type="project" value="UniProtKB-KW"/>
</dbReference>
<feature type="chain" id="PRO_5024417456" evidence="1">
    <location>
        <begin position="27"/>
        <end position="380"/>
    </location>
</feature>
<feature type="signal peptide" evidence="1">
    <location>
        <begin position="1"/>
        <end position="26"/>
    </location>
</feature>
<dbReference type="PANTHER" id="PTHR43283:SF14">
    <property type="entry name" value="BLL8153 PROTEIN"/>
    <property type="match status" value="1"/>
</dbReference>
<feature type="domain" description="Beta-lactamase-related" evidence="2">
    <location>
        <begin position="100"/>
        <end position="353"/>
    </location>
</feature>
<proteinExistence type="predicted"/>
<dbReference type="EMBL" id="VDMA02000017">
    <property type="protein sequence ID" value="KAB8181328.1"/>
    <property type="molecule type" value="Genomic_DNA"/>
</dbReference>
<dbReference type="Gene3D" id="3.40.710.10">
    <property type="entry name" value="DD-peptidase/beta-lactamase superfamily"/>
    <property type="match status" value="1"/>
</dbReference>
<comment type="caution">
    <text evidence="3">The sequence shown here is derived from an EMBL/GenBank/DDBJ whole genome shotgun (WGS) entry which is preliminary data.</text>
</comment>
<dbReference type="InterPro" id="IPR012338">
    <property type="entry name" value="Beta-lactam/transpept-like"/>
</dbReference>
<sequence>MRSRFLPVAAATAAAALAAGTTPAQATARTGGPPAGSAAVAAFLPSTSSPLDPMAFAVLRPSAHPVELRSAPRSLSVTYTFQGRKYTLDDYLARSKANGFVVLDGQKVVYERYRAAGPNTRFQSWSMAKSFTSAAVGIALYERRIHSIDDPVTRYLPELRASGYDGVSIRNLLRMSSGIDWNERADVPKTQLAAHRGFPVKRLAQRQVRGWEPGSRFEYTSMNTFVLARLVSEVTGMPYHRYVEEKIWKPAGMASTARIGGDSHDDLGYCCYYATDRDFARFGLLYLGKGRAGGRQVVPRAWVEESTRPSASFNPDYGLHWWLGGGGQDDFMAAGFGGQYIYVSPEHQVVIVKSALSASQDQGEALSAFRAVAAEVARTR</sequence>
<name>A0A5N6BMC0_9ACTN</name>
<evidence type="ECO:0000259" key="2">
    <source>
        <dbReference type="Pfam" id="PF00144"/>
    </source>
</evidence>
<reference evidence="3 4" key="1">
    <citation type="submission" date="2019-10" db="EMBL/GenBank/DDBJ databases">
        <title>Nonomuraea sp. nov., isolated from Phyllanthus amarus.</title>
        <authorList>
            <person name="Klykleung N."/>
            <person name="Tanasupawat S."/>
        </authorList>
    </citation>
    <scope>NUCLEOTIDE SEQUENCE [LARGE SCALE GENOMIC DNA]</scope>
    <source>
        <strain evidence="3 4">CR1-09</strain>
    </source>
</reference>
<dbReference type="InterPro" id="IPR001466">
    <property type="entry name" value="Beta-lactam-related"/>
</dbReference>
<evidence type="ECO:0000256" key="1">
    <source>
        <dbReference type="SAM" id="SignalP"/>
    </source>
</evidence>
<evidence type="ECO:0000313" key="3">
    <source>
        <dbReference type="EMBL" id="KAB8181328.1"/>
    </source>
</evidence>
<dbReference type="Proteomes" id="UP000313066">
    <property type="component" value="Unassembled WGS sequence"/>
</dbReference>
<dbReference type="RefSeq" id="WP_139578076.1">
    <property type="nucleotide sequence ID" value="NZ_VDMA02000017.1"/>
</dbReference>
<dbReference type="PANTHER" id="PTHR43283">
    <property type="entry name" value="BETA-LACTAMASE-RELATED"/>
    <property type="match status" value="1"/>
</dbReference>
<keyword evidence="1" id="KW-0732">Signal</keyword>
<dbReference type="InterPro" id="IPR050789">
    <property type="entry name" value="Diverse_Enzym_Activities"/>
</dbReference>
<gene>
    <name evidence="3" type="ORF">FH610_028295</name>
</gene>
<dbReference type="AlphaFoldDB" id="A0A5N6BMC0"/>
<dbReference type="Pfam" id="PF00144">
    <property type="entry name" value="Beta-lactamase"/>
    <property type="match status" value="1"/>
</dbReference>
<protein>
    <submittedName>
        <fullName evidence="3">Serine hydrolase</fullName>
    </submittedName>
</protein>
<evidence type="ECO:0000313" key="4">
    <source>
        <dbReference type="Proteomes" id="UP000313066"/>
    </source>
</evidence>
<dbReference type="SUPFAM" id="SSF56601">
    <property type="entry name" value="beta-lactamase/transpeptidase-like"/>
    <property type="match status" value="1"/>
</dbReference>
<keyword evidence="3" id="KW-0378">Hydrolase</keyword>
<organism evidence="3 4">
    <name type="scientific">Microbispora catharanthi</name>
    <dbReference type="NCBI Taxonomy" id="1712871"/>
    <lineage>
        <taxon>Bacteria</taxon>
        <taxon>Bacillati</taxon>
        <taxon>Actinomycetota</taxon>
        <taxon>Actinomycetes</taxon>
        <taxon>Streptosporangiales</taxon>
        <taxon>Streptosporangiaceae</taxon>
        <taxon>Microbispora</taxon>
    </lineage>
</organism>
<accession>A0A5N6BMC0</accession>